<sequence length="77" mass="9381">LRVLADDILYHRLPTRFTMEKQIGALEKIARQHPDNPVGQFCYWHFSRIARVLRTQNRSMRVTYWPINSGECRYFRR</sequence>
<reference evidence="1" key="1">
    <citation type="submission" date="2013-12" db="EMBL/GenBank/DDBJ databases">
        <title>A Varibaculum cambriense genome reconstructed from a premature infant gut community with otherwise low bacterial novelty that shifts toward anaerobic metabolism during the third week of life.</title>
        <authorList>
            <person name="Brown C.T."/>
            <person name="Sharon I."/>
            <person name="Thomas B.C."/>
            <person name="Castelle C.J."/>
            <person name="Morowitz M.J."/>
            <person name="Banfield J.F."/>
        </authorList>
    </citation>
    <scope>NUCLEOTIDE SEQUENCE</scope>
</reference>
<protein>
    <submittedName>
        <fullName evidence="1">Uncharacterized protein</fullName>
    </submittedName>
</protein>
<accession>W1Y4L3</accession>
<dbReference type="EMBL" id="AZMM01008466">
    <property type="protein sequence ID" value="ETJ37316.1"/>
    <property type="molecule type" value="Genomic_DNA"/>
</dbReference>
<evidence type="ECO:0000313" key="1">
    <source>
        <dbReference type="EMBL" id="ETJ37316.1"/>
    </source>
</evidence>
<comment type="caution">
    <text evidence="1">The sequence shown here is derived from an EMBL/GenBank/DDBJ whole genome shotgun (WGS) entry which is preliminary data.</text>
</comment>
<dbReference type="AlphaFoldDB" id="W1Y4L3"/>
<name>W1Y4L3_9ZZZZ</name>
<organism evidence="1">
    <name type="scientific">human gut metagenome</name>
    <dbReference type="NCBI Taxonomy" id="408170"/>
    <lineage>
        <taxon>unclassified sequences</taxon>
        <taxon>metagenomes</taxon>
        <taxon>organismal metagenomes</taxon>
    </lineage>
</organism>
<gene>
    <name evidence="1" type="ORF">Q604_UNBC08466G0002</name>
</gene>
<feature type="non-terminal residue" evidence="1">
    <location>
        <position position="1"/>
    </location>
</feature>
<proteinExistence type="predicted"/>